<comment type="pathway">
    <text evidence="5 8">Amino-acid biosynthesis; L-lysine biosynthesis via DAP pathway; L-lysine from DL-2,6-diaminopimelate: step 1/1.</text>
</comment>
<evidence type="ECO:0000313" key="10">
    <source>
        <dbReference type="EMBL" id="EGV34451.1"/>
    </source>
</evidence>
<evidence type="ECO:0000256" key="5">
    <source>
        <dbReference type="HAMAP-Rule" id="MF_02120"/>
    </source>
</evidence>
<dbReference type="Pfam" id="PF02784">
    <property type="entry name" value="Orn_Arg_deC_N"/>
    <property type="match status" value="1"/>
</dbReference>
<dbReference type="CDD" id="cd06828">
    <property type="entry name" value="PLPDE_III_DapDC"/>
    <property type="match status" value="1"/>
</dbReference>
<dbReference type="PRINTS" id="PR01179">
    <property type="entry name" value="ODADCRBXLASE"/>
</dbReference>
<dbReference type="EC" id="4.1.1.20" evidence="5 6"/>
<evidence type="ECO:0000256" key="3">
    <source>
        <dbReference type="ARBA" id="ARBA00022898"/>
    </source>
</evidence>
<dbReference type="GO" id="GO:0030170">
    <property type="term" value="F:pyridoxal phosphate binding"/>
    <property type="evidence" value="ECO:0007669"/>
    <property type="project" value="UniProtKB-UniRule"/>
</dbReference>
<evidence type="ECO:0000256" key="4">
    <source>
        <dbReference type="ARBA" id="ARBA00023239"/>
    </source>
</evidence>
<dbReference type="GeneID" id="95425159"/>
<keyword evidence="4 5" id="KW-0456">Lyase</keyword>
<feature type="binding site" evidence="5">
    <location>
        <position position="310"/>
    </location>
    <ligand>
        <name>substrate</name>
    </ligand>
</feature>
<comment type="cofactor">
    <cofactor evidence="1 5 7 8">
        <name>pyridoxal 5'-phosphate</name>
        <dbReference type="ChEBI" id="CHEBI:597326"/>
    </cofactor>
</comment>
<dbReference type="UniPathway" id="UPA00034">
    <property type="reaction ID" value="UER00027"/>
</dbReference>
<evidence type="ECO:0000256" key="7">
    <source>
        <dbReference type="PIRSR" id="PIRSR600183-50"/>
    </source>
</evidence>
<feature type="modified residue" description="N6-(pyridoxal phosphate)lysine" evidence="5 7">
    <location>
        <position position="50"/>
    </location>
</feature>
<keyword evidence="2 5" id="KW-0210">Decarboxylase</keyword>
<dbReference type="Proteomes" id="UP000005141">
    <property type="component" value="Unassembled WGS sequence"/>
</dbReference>
<feature type="active site" description="Proton donor" evidence="7">
    <location>
        <position position="335"/>
    </location>
</feature>
<dbReference type="PRINTS" id="PR01181">
    <property type="entry name" value="DAPDCRBXLASE"/>
</dbReference>
<gene>
    <name evidence="5" type="primary">lysA</name>
    <name evidence="10" type="ORF">HMPREF9431_00411</name>
</gene>
<dbReference type="GO" id="GO:0008836">
    <property type="term" value="F:diaminopimelate decarboxylase activity"/>
    <property type="evidence" value="ECO:0007669"/>
    <property type="project" value="UniProtKB-UniRule"/>
</dbReference>
<feature type="binding site" evidence="5">
    <location>
        <position position="270"/>
    </location>
    <ligand>
        <name>substrate</name>
    </ligand>
</feature>
<dbReference type="HOGENOM" id="CLU_026444_0_0_10"/>
<evidence type="ECO:0000256" key="2">
    <source>
        <dbReference type="ARBA" id="ARBA00022793"/>
    </source>
</evidence>
<name>G1W9B0_9BACT</name>
<feature type="binding site" evidence="5">
    <location>
        <position position="336"/>
    </location>
    <ligand>
        <name>substrate</name>
    </ligand>
</feature>
<dbReference type="PATRIC" id="fig|702438.4.peg.419"/>
<sequence length="391" mass="43725">MLIDQENILRFKEVHTPFYFYNTALLKETLQKIKKEISAHKNYIVHYAIKANANPKLLRLIAQAGFGADCVSGGEIERALDTGFLASKIVFAGVGKSDWEINLGLDNDIFCFNVESEPELEVINELAKAKGKIASVAFRINPNIGAHTHANITTGLAENKFGIAMKDMEHIIQKAEQLCHIRVLGLHFHIGSQILEMDDFIALCQRINQLIEQLRQAHHQVEHINVGGGLGIDYEHPDKHPIPNFSFYFNTYAKYLNLSDGQQLHFELGRAVVGQCGSLVTRVLYVKQGATKQFIIVDAGMTDLIRPALYQAQHQIENLNSREVLEKYDVVGPICESSDVFAKDILLPKTHRGDLIALHSAGAYGEIMASQYNCRALPQSYTSEELPDIKS</sequence>
<dbReference type="PROSITE" id="PS00879">
    <property type="entry name" value="ODR_DC_2_2"/>
    <property type="match status" value="1"/>
</dbReference>
<dbReference type="OrthoDB" id="9802241at2"/>
<evidence type="ECO:0000256" key="1">
    <source>
        <dbReference type="ARBA" id="ARBA00001933"/>
    </source>
</evidence>
<feature type="binding site" evidence="5">
    <location>
        <begin position="267"/>
        <end position="270"/>
    </location>
    <ligand>
        <name>pyridoxal 5'-phosphate</name>
        <dbReference type="ChEBI" id="CHEBI:597326"/>
    </ligand>
</feature>
<dbReference type="InterPro" id="IPR022644">
    <property type="entry name" value="De-COase2_N"/>
</dbReference>
<feature type="domain" description="Orn/DAP/Arg decarboxylase 2 N-terminal" evidence="9">
    <location>
        <begin position="27"/>
        <end position="273"/>
    </location>
</feature>
<evidence type="ECO:0000259" key="9">
    <source>
        <dbReference type="Pfam" id="PF02784"/>
    </source>
</evidence>
<dbReference type="Gene3D" id="3.20.20.10">
    <property type="entry name" value="Alanine racemase"/>
    <property type="match status" value="1"/>
</dbReference>
<comment type="catalytic activity">
    <reaction evidence="5 8">
        <text>meso-2,6-diaminopimelate + H(+) = L-lysine + CO2</text>
        <dbReference type="Rhea" id="RHEA:15101"/>
        <dbReference type="ChEBI" id="CHEBI:15378"/>
        <dbReference type="ChEBI" id="CHEBI:16526"/>
        <dbReference type="ChEBI" id="CHEBI:32551"/>
        <dbReference type="ChEBI" id="CHEBI:57791"/>
        <dbReference type="EC" id="4.1.1.20"/>
    </reaction>
</comment>
<feature type="binding site" evidence="5">
    <location>
        <position position="229"/>
    </location>
    <ligand>
        <name>pyridoxal 5'-phosphate</name>
        <dbReference type="ChEBI" id="CHEBI:597326"/>
    </ligand>
</feature>
<dbReference type="PANTHER" id="PTHR43727">
    <property type="entry name" value="DIAMINOPIMELATE DECARBOXYLASE"/>
    <property type="match status" value="1"/>
</dbReference>
<comment type="subunit">
    <text evidence="5">Homodimer.</text>
</comment>
<dbReference type="SUPFAM" id="SSF51419">
    <property type="entry name" value="PLP-binding barrel"/>
    <property type="match status" value="1"/>
</dbReference>
<dbReference type="GO" id="GO:0009089">
    <property type="term" value="P:lysine biosynthetic process via diaminopimelate"/>
    <property type="evidence" value="ECO:0007669"/>
    <property type="project" value="UniProtKB-UniRule"/>
</dbReference>
<evidence type="ECO:0000256" key="8">
    <source>
        <dbReference type="RuleBase" id="RU003738"/>
    </source>
</evidence>
<dbReference type="HAMAP" id="MF_02120">
    <property type="entry name" value="LysA"/>
    <property type="match status" value="1"/>
</dbReference>
<evidence type="ECO:0000256" key="6">
    <source>
        <dbReference type="NCBIfam" id="TIGR01048"/>
    </source>
</evidence>
<dbReference type="InterPro" id="IPR002986">
    <property type="entry name" value="DAP_deCOOHase_LysA"/>
</dbReference>
<comment type="caution">
    <text evidence="10">The sequence shown here is derived from an EMBL/GenBank/DDBJ whole genome shotgun (WGS) entry which is preliminary data.</text>
</comment>
<feature type="binding site" evidence="5">
    <location>
        <position position="364"/>
    </location>
    <ligand>
        <name>pyridoxal 5'-phosphate</name>
        <dbReference type="ChEBI" id="CHEBI:597326"/>
    </ligand>
</feature>
<dbReference type="InterPro" id="IPR000183">
    <property type="entry name" value="Orn/DAP/Arg_de-COase"/>
</dbReference>
<dbReference type="NCBIfam" id="TIGR01048">
    <property type="entry name" value="lysA"/>
    <property type="match status" value="1"/>
</dbReference>
<dbReference type="InterPro" id="IPR022653">
    <property type="entry name" value="De-COase2_pyr-phos_BS"/>
</dbReference>
<keyword evidence="5 8" id="KW-0457">Lysine biosynthesis</keyword>
<organism evidence="10 11">
    <name type="scientific">Segatella oulorum F0390</name>
    <dbReference type="NCBI Taxonomy" id="702438"/>
    <lineage>
        <taxon>Bacteria</taxon>
        <taxon>Pseudomonadati</taxon>
        <taxon>Bacteroidota</taxon>
        <taxon>Bacteroidia</taxon>
        <taxon>Bacteroidales</taxon>
        <taxon>Prevotellaceae</taxon>
        <taxon>Segatella</taxon>
    </lineage>
</organism>
<dbReference type="EMBL" id="ADGI01000015">
    <property type="protein sequence ID" value="EGV34451.1"/>
    <property type="molecule type" value="Genomic_DNA"/>
</dbReference>
<reference evidence="10 11" key="1">
    <citation type="submission" date="2011-07" db="EMBL/GenBank/DDBJ databases">
        <title>The Genome Sequence of Prevotella oulorum F0390.</title>
        <authorList>
            <consortium name="The Broad Institute Genome Sequencing Platform"/>
            <consortium name="The Broad Institute Genome Sequencing Center for Infectious Disease"/>
            <person name="Earl A."/>
            <person name="Ward D."/>
            <person name="Feldgarden M."/>
            <person name="Gevers D."/>
            <person name="Izard J."/>
            <person name="Ganesan A."/>
            <person name="Baranova O.V."/>
            <person name="Blanton J.M."/>
            <person name="Tanner A.C."/>
            <person name="Dewhirst F.E."/>
            <person name="Young S.K."/>
            <person name="Zeng Q."/>
            <person name="Gargeya S."/>
            <person name="Fitzgerald M."/>
            <person name="Haas B."/>
            <person name="Abouelleil A."/>
            <person name="Alvarado L."/>
            <person name="Arachchi H.M."/>
            <person name="Berlin A."/>
            <person name="Brown A."/>
            <person name="Chapman S.B."/>
            <person name="Chen Z."/>
            <person name="Dunbar C."/>
            <person name="Freedman E."/>
            <person name="Gearin G."/>
            <person name="Gellesch M."/>
            <person name="Goldberg J."/>
            <person name="Griggs A."/>
            <person name="Gujja S."/>
            <person name="Heiman D."/>
            <person name="Howarth C."/>
            <person name="Larson L."/>
            <person name="Lui A."/>
            <person name="MacDonald P.J.P."/>
            <person name="Mehta T."/>
            <person name="Montmayeur A."/>
            <person name="Murphy C."/>
            <person name="Neiman D."/>
            <person name="Pearson M."/>
            <person name="Priest M."/>
            <person name="Roberts A."/>
            <person name="Saif S."/>
            <person name="Shea T."/>
            <person name="Shenoy N."/>
            <person name="Sisk P."/>
            <person name="Stolte C."/>
            <person name="Sykes S."/>
            <person name="Wortman J."/>
            <person name="Nusbaum C."/>
            <person name="Birren B."/>
        </authorList>
    </citation>
    <scope>NUCLEOTIDE SEQUENCE [LARGE SCALE GENOMIC DNA]</scope>
    <source>
        <strain evidence="10 11">F0390</strain>
    </source>
</reference>
<protein>
    <recommendedName>
        <fullName evidence="5 6">Diaminopimelate decarboxylase</fullName>
        <shortName evidence="5">DAP decarboxylase</shortName>
        <shortName evidence="5">DAPDC</shortName>
        <ecNumber evidence="5 6">4.1.1.20</ecNumber>
    </recommendedName>
</protein>
<dbReference type="RefSeq" id="WP_004379394.1">
    <property type="nucleotide sequence ID" value="NZ_JH114215.1"/>
</dbReference>
<keyword evidence="5" id="KW-0028">Amino-acid biosynthesis</keyword>
<comment type="similarity">
    <text evidence="5">Belongs to the Orn/Lys/Arg decarboxylase class-II family. LysA subfamily.</text>
</comment>
<accession>G1W9B0</accession>
<dbReference type="InterPro" id="IPR022657">
    <property type="entry name" value="De-COase2_CS"/>
</dbReference>
<dbReference type="eggNOG" id="COG0019">
    <property type="taxonomic scope" value="Bacteria"/>
</dbReference>
<keyword evidence="3 5" id="KW-0663">Pyridoxal phosphate</keyword>
<dbReference type="InterPro" id="IPR009006">
    <property type="entry name" value="Ala_racemase/Decarboxylase_C"/>
</dbReference>
<comment type="function">
    <text evidence="5">Specifically catalyzes the decarboxylation of meso-diaminopimelate (meso-DAP) to L-lysine.</text>
</comment>
<dbReference type="SUPFAM" id="SSF50621">
    <property type="entry name" value="Alanine racemase C-terminal domain-like"/>
    <property type="match status" value="1"/>
</dbReference>
<dbReference type="PROSITE" id="PS00878">
    <property type="entry name" value="ODR_DC_2_1"/>
    <property type="match status" value="1"/>
</dbReference>
<dbReference type="FunFam" id="3.20.20.10:FF:000003">
    <property type="entry name" value="Diaminopimelate decarboxylase"/>
    <property type="match status" value="1"/>
</dbReference>
<keyword evidence="11" id="KW-1185">Reference proteome</keyword>
<feature type="binding site" evidence="5">
    <location>
        <position position="306"/>
    </location>
    <ligand>
        <name>substrate</name>
    </ligand>
</feature>
<dbReference type="PANTHER" id="PTHR43727:SF2">
    <property type="entry name" value="GROUP IV DECARBOXYLASE"/>
    <property type="match status" value="1"/>
</dbReference>
<evidence type="ECO:0000313" key="11">
    <source>
        <dbReference type="Proteomes" id="UP000005141"/>
    </source>
</evidence>
<proteinExistence type="inferred from homology"/>
<dbReference type="InterPro" id="IPR029066">
    <property type="entry name" value="PLP-binding_barrel"/>
</dbReference>
<feature type="binding site" evidence="5">
    <location>
        <position position="364"/>
    </location>
    <ligand>
        <name>substrate</name>
    </ligand>
</feature>
<dbReference type="AlphaFoldDB" id="G1W9B0"/>
<dbReference type="Gene3D" id="2.40.37.10">
    <property type="entry name" value="Lyase, Ornithine Decarboxylase, Chain A, domain 1"/>
    <property type="match status" value="1"/>
</dbReference>